<reference evidence="3 4" key="1">
    <citation type="submission" date="2013-10" db="EMBL/GenBank/DDBJ databases">
        <title>Novel phages display a temperature dependent lifestyle choice that underpins the population dynamics of a tropical bacterial pathogen.</title>
        <authorList>
            <person name="Shan J."/>
            <person name="Korbrisate S."/>
            <person name="Adler-Lazer N."/>
            <person name="Clokie M."/>
            <person name="Galyov E."/>
        </authorList>
    </citation>
    <scope>NUCLEOTIDE SEQUENCE [LARGE SCALE GENOMIC DNA]</scope>
</reference>
<dbReference type="Pfam" id="PF21703">
    <property type="entry name" value="Gp10A-like"/>
    <property type="match status" value="1"/>
</dbReference>
<dbReference type="SUPFAM" id="SSF56563">
    <property type="entry name" value="Major capsid protein gp5"/>
    <property type="match status" value="1"/>
</dbReference>
<dbReference type="EMBL" id="HG793132">
    <property type="protein sequence ID" value="CDK30104.1"/>
    <property type="molecule type" value="Genomic_DNA"/>
</dbReference>
<accession>A0A0A1I676</accession>
<protein>
    <submittedName>
        <fullName evidence="3">Major capsid-like protein</fullName>
    </submittedName>
</protein>
<name>A0A0A1I676_9CAUD</name>
<evidence type="ECO:0000313" key="3">
    <source>
        <dbReference type="EMBL" id="CDK30104.1"/>
    </source>
</evidence>
<evidence type="ECO:0000259" key="2">
    <source>
        <dbReference type="Pfam" id="PF21703"/>
    </source>
</evidence>
<dbReference type="GeneID" id="54974291"/>
<evidence type="ECO:0000256" key="1">
    <source>
        <dbReference type="SAM" id="MobiDB-lite"/>
    </source>
</evidence>
<keyword evidence="4" id="KW-1185">Reference proteome</keyword>
<evidence type="ECO:0000313" key="4">
    <source>
        <dbReference type="Proteomes" id="UP000030712"/>
    </source>
</evidence>
<feature type="region of interest" description="Disordered" evidence="1">
    <location>
        <begin position="1"/>
        <end position="30"/>
    </location>
</feature>
<dbReference type="InterPro" id="IPR049301">
    <property type="entry name" value="Capsid_Gp10A/Gp10B-like_dom"/>
</dbReference>
<feature type="compositionally biased region" description="Polar residues" evidence="1">
    <location>
        <begin position="1"/>
        <end position="23"/>
    </location>
</feature>
<proteinExistence type="predicted"/>
<dbReference type="RefSeq" id="YP_009784294.1">
    <property type="nucleotide sequence ID" value="NC_047743.1"/>
</dbReference>
<feature type="domain" description="Capsid Gp10A/Gp10B-like" evidence="2">
    <location>
        <begin position="90"/>
        <end position="270"/>
    </location>
</feature>
<organism evidence="3 4">
    <name type="scientific">Burkholderia phage Bp-AMP1</name>
    <dbReference type="NCBI Taxonomy" id="1432428"/>
    <lineage>
        <taxon>Viruses</taxon>
        <taxon>Duplodnaviria</taxon>
        <taxon>Heunggongvirae</taxon>
        <taxon>Uroviricota</taxon>
        <taxon>Caudoviricetes</taxon>
        <taxon>Autographivirales</taxon>
        <taxon>Autonotataviridae</taxon>
        <taxon>Ampunavirus</taxon>
        <taxon>Ampunavirus BpAMP1</taxon>
    </lineage>
</organism>
<dbReference type="KEGG" id="vg:54974291"/>
<sequence>MGLSVSNINRPGQNLQTGNNPQIGSAPGATNPMALHIEEYTGQVEGTIARKSVINGYIPVRPVRGTSTISGFQVGESSLSKLVPGTEPDGSVNQATKVKLTVDTVVIARNITPMIDDFQNSYDARAQVGQEHGKKIAKFYDQAFLIQAIKAAGITDMTGYPKGWSPGTTKRFASAGQERDPAALEDYFGELFSDMEDKDVDPIGDDLVIVAKPWVYYTLLKNDRLVDRSFVTSDGTTIKTKEIEAFGVPIWRSNNLPSGNISGHFLSNEGNGNAYDGDFSDVIGVAFSPRALLAGETIPLTTDVFFDQRLKAWFIDAYLSFGVTPNNPAFAGVLKKAAG</sequence>
<dbReference type="Proteomes" id="UP000030712">
    <property type="component" value="Segment"/>
</dbReference>